<proteinExistence type="predicted"/>
<evidence type="ECO:0000313" key="2">
    <source>
        <dbReference type="EMBL" id="SEA13125.1"/>
    </source>
</evidence>
<gene>
    <name evidence="2" type="ORF">SAMN05216562_1884</name>
</gene>
<keyword evidence="1" id="KW-0732">Signal</keyword>
<keyword evidence="3" id="KW-1185">Reference proteome</keyword>
<evidence type="ECO:0000313" key="3">
    <source>
        <dbReference type="Proteomes" id="UP000198658"/>
    </source>
</evidence>
<dbReference type="Proteomes" id="UP000198658">
    <property type="component" value="Unassembled WGS sequence"/>
</dbReference>
<protein>
    <recommendedName>
        <fullName evidence="4">YHYH domain-containing protein</fullName>
    </recommendedName>
</protein>
<evidence type="ECO:0008006" key="4">
    <source>
        <dbReference type="Google" id="ProtNLM"/>
    </source>
</evidence>
<evidence type="ECO:0000256" key="1">
    <source>
        <dbReference type="SAM" id="SignalP"/>
    </source>
</evidence>
<feature type="signal peptide" evidence="1">
    <location>
        <begin position="1"/>
        <end position="18"/>
    </location>
</feature>
<dbReference type="STRING" id="658218.SAMN05216562_1884"/>
<dbReference type="EMBL" id="FNQO01000002">
    <property type="protein sequence ID" value="SEA13125.1"/>
    <property type="molecule type" value="Genomic_DNA"/>
</dbReference>
<sequence length="99" mass="10720">MKLLPRKLLLSGAGWALAAAAILSLPACTGTGYYGNSSTSYGGAHSSVRGGDYHCHPDGVCHDVRHGSSDWRGGFRRPIRYYQRSPYRAAPPPPRPRPL</sequence>
<reference evidence="3" key="1">
    <citation type="submission" date="2016-10" db="EMBL/GenBank/DDBJ databases">
        <authorList>
            <person name="Varghese N."/>
            <person name="Submissions S."/>
        </authorList>
    </citation>
    <scope>NUCLEOTIDE SEQUENCE [LARGE SCALE GENOMIC DNA]</scope>
    <source>
        <strain evidence="3">CGMCC 1.10657</strain>
    </source>
</reference>
<feature type="chain" id="PRO_5011650630" description="YHYH domain-containing protein" evidence="1">
    <location>
        <begin position="19"/>
        <end position="99"/>
    </location>
</feature>
<accession>A0A1H3YNL6</accession>
<dbReference type="AlphaFoldDB" id="A0A1H3YNL6"/>
<name>A0A1H3YNL6_9GAMM</name>
<organism evidence="2 3">
    <name type="scientific">Microbulbifer marinus</name>
    <dbReference type="NCBI Taxonomy" id="658218"/>
    <lineage>
        <taxon>Bacteria</taxon>
        <taxon>Pseudomonadati</taxon>
        <taxon>Pseudomonadota</taxon>
        <taxon>Gammaproteobacteria</taxon>
        <taxon>Cellvibrionales</taxon>
        <taxon>Microbulbiferaceae</taxon>
        <taxon>Microbulbifer</taxon>
    </lineage>
</organism>